<accession>A0A2T9Y432</accession>
<proteinExistence type="predicted"/>
<keyword evidence="2" id="KW-1185">Reference proteome</keyword>
<evidence type="ECO:0000313" key="1">
    <source>
        <dbReference type="EMBL" id="PVU87109.1"/>
    </source>
</evidence>
<name>A0A2T9Y432_9FUNG</name>
<dbReference type="Proteomes" id="UP000245383">
    <property type="component" value="Unassembled WGS sequence"/>
</dbReference>
<evidence type="ECO:0000313" key="2">
    <source>
        <dbReference type="Proteomes" id="UP000245383"/>
    </source>
</evidence>
<dbReference type="AlphaFoldDB" id="A0A2T9Y432"/>
<gene>
    <name evidence="1" type="ORF">BB561_006457</name>
</gene>
<comment type="caution">
    <text evidence="1">The sequence shown here is derived from an EMBL/GenBank/DDBJ whole genome shotgun (WGS) entry which is preliminary data.</text>
</comment>
<reference evidence="1 2" key="1">
    <citation type="journal article" date="2018" name="MBio">
        <title>Comparative Genomics Reveals the Core Gene Toolbox for the Fungus-Insect Symbiosis.</title>
        <authorList>
            <person name="Wang Y."/>
            <person name="Stata M."/>
            <person name="Wang W."/>
            <person name="Stajich J.E."/>
            <person name="White M.M."/>
            <person name="Moncalvo J.M."/>
        </authorList>
    </citation>
    <scope>NUCLEOTIDE SEQUENCE [LARGE SCALE GENOMIC DNA]</scope>
    <source>
        <strain evidence="1 2">SWE-8-4</strain>
    </source>
</reference>
<dbReference type="EMBL" id="MBFR01000552">
    <property type="protein sequence ID" value="PVU87109.1"/>
    <property type="molecule type" value="Genomic_DNA"/>
</dbReference>
<protein>
    <submittedName>
        <fullName evidence="1">Uncharacterized protein</fullName>
    </submittedName>
</protein>
<sequence length="79" mass="9141">MSNVLDLSQSAMLNNIFFQRSVLFYENIIILTPKPDNKNFTKVSIRHMLGDLEPQILRKCALEVPSSNLKIHENVNFHN</sequence>
<organism evidence="1 2">
    <name type="scientific">Smittium simulii</name>
    <dbReference type="NCBI Taxonomy" id="133385"/>
    <lineage>
        <taxon>Eukaryota</taxon>
        <taxon>Fungi</taxon>
        <taxon>Fungi incertae sedis</taxon>
        <taxon>Zoopagomycota</taxon>
        <taxon>Kickxellomycotina</taxon>
        <taxon>Harpellomycetes</taxon>
        <taxon>Harpellales</taxon>
        <taxon>Legeriomycetaceae</taxon>
        <taxon>Smittium</taxon>
    </lineage>
</organism>